<dbReference type="PANTHER" id="PTHR31286">
    <property type="entry name" value="GLYCINE-RICH CELL WALL STRUCTURAL PROTEIN 1.8-LIKE"/>
    <property type="match status" value="1"/>
</dbReference>
<feature type="region of interest" description="Disordered" evidence="1">
    <location>
        <begin position="136"/>
        <end position="231"/>
    </location>
</feature>
<feature type="compositionally biased region" description="Polar residues" evidence="1">
    <location>
        <begin position="201"/>
        <end position="217"/>
    </location>
</feature>
<dbReference type="GeneID" id="104740649"/>
<feature type="compositionally biased region" description="Basic residues" evidence="1">
    <location>
        <begin position="177"/>
        <end position="193"/>
    </location>
</feature>
<sequence>MLSLVRWEPVGDPRYPCIIKFWVRVMGVPLHFWADETFRSIGSDLGKVEEVDLDNGWVQVLFDGFKPLVFEASVEFHSGEETSVSLRYERLYGYCRRCSSLCHDVSRCPLFGNNRKQPMGGGSDPRPEDKLQSYKGAAANGVNPGDGSGLRGDRSGVPHQGSGAGNGRGAGGSQAVNHRHKQGFGYKSKKGRRDSHPKEQLVQQVSSPADVGTSLQVAGSGVGPNKEHGGEVGIHLSDTEQTMLDAFLGSTTEESVAPVAQPKVPVAPPLVAESSSLPSEAKRVCKNLFPGSEAPNVTAPGSMELVQQEVLFSDALSELLDQDYPLPDNRTLGFMAPILEEPGIDSEMSSEVDSFLAEEEVTFVNKESSDGDSPGQDFQGEAGAVVAEGDT</sequence>
<feature type="compositionally biased region" description="Gly residues" evidence="1">
    <location>
        <begin position="162"/>
        <end position="172"/>
    </location>
</feature>
<dbReference type="RefSeq" id="XP_010459623.1">
    <property type="nucleotide sequence ID" value="XM_010461321.2"/>
</dbReference>
<dbReference type="Pfam" id="PF14392">
    <property type="entry name" value="zf-CCHC_4"/>
    <property type="match status" value="1"/>
</dbReference>
<feature type="region of interest" description="Disordered" evidence="1">
    <location>
        <begin position="365"/>
        <end position="391"/>
    </location>
</feature>
<evidence type="ECO:0000259" key="2">
    <source>
        <dbReference type="Pfam" id="PF14392"/>
    </source>
</evidence>
<organism evidence="3 4">
    <name type="scientific">Camelina sativa</name>
    <name type="common">False flax</name>
    <name type="synonym">Myagrum sativum</name>
    <dbReference type="NCBI Taxonomy" id="90675"/>
    <lineage>
        <taxon>Eukaryota</taxon>
        <taxon>Viridiplantae</taxon>
        <taxon>Streptophyta</taxon>
        <taxon>Embryophyta</taxon>
        <taxon>Tracheophyta</taxon>
        <taxon>Spermatophyta</taxon>
        <taxon>Magnoliopsida</taxon>
        <taxon>eudicotyledons</taxon>
        <taxon>Gunneridae</taxon>
        <taxon>Pentapetalae</taxon>
        <taxon>rosids</taxon>
        <taxon>malvids</taxon>
        <taxon>Brassicales</taxon>
        <taxon>Brassicaceae</taxon>
        <taxon>Camelineae</taxon>
        <taxon>Camelina</taxon>
    </lineage>
</organism>
<feature type="domain" description="Zinc knuckle CX2CX4HX4C" evidence="2">
    <location>
        <begin position="65"/>
        <end position="109"/>
    </location>
</feature>
<protein>
    <submittedName>
        <fullName evidence="4">Uncharacterized protein LOC104740649</fullName>
    </submittedName>
</protein>
<gene>
    <name evidence="4" type="primary">LOC104740649</name>
</gene>
<dbReference type="InterPro" id="IPR025836">
    <property type="entry name" value="Zn_knuckle_CX2CX4HX4C"/>
</dbReference>
<accession>A0ABM0VQE1</accession>
<dbReference type="InterPro" id="IPR040256">
    <property type="entry name" value="At4g02000-like"/>
</dbReference>
<dbReference type="PANTHER" id="PTHR31286:SF178">
    <property type="entry name" value="DUF4283 DOMAIN-CONTAINING PROTEIN"/>
    <property type="match status" value="1"/>
</dbReference>
<proteinExistence type="predicted"/>
<reference evidence="3" key="1">
    <citation type="journal article" date="2014" name="Nat. Commun.">
        <title>The emerging biofuel crop Camelina sativa retains a highly undifferentiated hexaploid genome structure.</title>
        <authorList>
            <person name="Kagale S."/>
            <person name="Koh C."/>
            <person name="Nixon J."/>
            <person name="Bollina V."/>
            <person name="Clarke W.E."/>
            <person name="Tuteja R."/>
            <person name="Spillane C."/>
            <person name="Robinson S.J."/>
            <person name="Links M.G."/>
            <person name="Clarke C."/>
            <person name="Higgins E.E."/>
            <person name="Huebert T."/>
            <person name="Sharpe A.G."/>
            <person name="Parkin I.A."/>
        </authorList>
    </citation>
    <scope>NUCLEOTIDE SEQUENCE [LARGE SCALE GENOMIC DNA]</scope>
    <source>
        <strain evidence="3">cv. DH55</strain>
    </source>
</reference>
<name>A0ABM0VQE1_CAMSA</name>
<dbReference type="Proteomes" id="UP000694864">
    <property type="component" value="Chromosome 14"/>
</dbReference>
<keyword evidence="3" id="KW-1185">Reference proteome</keyword>
<evidence type="ECO:0000313" key="4">
    <source>
        <dbReference type="RefSeq" id="XP_010459623.1"/>
    </source>
</evidence>
<evidence type="ECO:0000313" key="3">
    <source>
        <dbReference type="Proteomes" id="UP000694864"/>
    </source>
</evidence>
<evidence type="ECO:0000256" key="1">
    <source>
        <dbReference type="SAM" id="MobiDB-lite"/>
    </source>
</evidence>
<reference evidence="4" key="2">
    <citation type="submission" date="2025-08" db="UniProtKB">
        <authorList>
            <consortium name="RefSeq"/>
        </authorList>
    </citation>
    <scope>IDENTIFICATION</scope>
    <source>
        <tissue evidence="4">Leaf</tissue>
    </source>
</reference>